<dbReference type="Proteomes" id="UP000619238">
    <property type="component" value="Unassembled WGS sequence"/>
</dbReference>
<dbReference type="EMBL" id="JACGWS010000013">
    <property type="protein sequence ID" value="MBC8756652.1"/>
    <property type="molecule type" value="Genomic_DNA"/>
</dbReference>
<sequence length="160" mass="18279">MRAFKIILISILLFLILTLVFGAIGTLQNSMDTLEGKLALIFAVTGLVLGSLTFLFHIQTFRYYRKSLQNKRVKNSSVIFWVCAILSNVYFLIFGLFAVLGLQMDPELSNSPLYFLSVVFTFLIVLYAVLSFLEMFILKKHIAKHREEFAVQNEIDQIGN</sequence>
<evidence type="ECO:0000313" key="3">
    <source>
        <dbReference type="Proteomes" id="UP000619238"/>
    </source>
</evidence>
<feature type="transmembrane region" description="Helical" evidence="1">
    <location>
        <begin position="114"/>
        <end position="138"/>
    </location>
</feature>
<feature type="transmembrane region" description="Helical" evidence="1">
    <location>
        <begin position="38"/>
        <end position="58"/>
    </location>
</feature>
<reference evidence="2 3" key="1">
    <citation type="submission" date="2020-07" db="EMBL/GenBank/DDBJ databases">
        <title>Description of Kordia aestuariivivens sp. nov., isolated from a tidal flat.</title>
        <authorList>
            <person name="Park S."/>
            <person name="Yoon J.-H."/>
        </authorList>
    </citation>
    <scope>NUCLEOTIDE SEQUENCE [LARGE SCALE GENOMIC DNA]</scope>
    <source>
        <strain evidence="2 3">YSTF-M3</strain>
    </source>
</reference>
<keyword evidence="1" id="KW-0472">Membrane</keyword>
<keyword evidence="1" id="KW-0812">Transmembrane</keyword>
<proteinExistence type="predicted"/>
<name>A0ABR7QDN0_9FLAO</name>
<organism evidence="2 3">
    <name type="scientific">Kordia aestuariivivens</name>
    <dbReference type="NCBI Taxonomy" id="2759037"/>
    <lineage>
        <taxon>Bacteria</taxon>
        <taxon>Pseudomonadati</taxon>
        <taxon>Bacteroidota</taxon>
        <taxon>Flavobacteriia</taxon>
        <taxon>Flavobacteriales</taxon>
        <taxon>Flavobacteriaceae</taxon>
        <taxon>Kordia</taxon>
    </lineage>
</organism>
<protein>
    <recommendedName>
        <fullName evidence="4">DUF4293 family protein</fullName>
    </recommendedName>
</protein>
<evidence type="ECO:0008006" key="4">
    <source>
        <dbReference type="Google" id="ProtNLM"/>
    </source>
</evidence>
<comment type="caution">
    <text evidence="2">The sequence shown here is derived from an EMBL/GenBank/DDBJ whole genome shotgun (WGS) entry which is preliminary data.</text>
</comment>
<accession>A0ABR7QDN0</accession>
<evidence type="ECO:0000256" key="1">
    <source>
        <dbReference type="SAM" id="Phobius"/>
    </source>
</evidence>
<evidence type="ECO:0000313" key="2">
    <source>
        <dbReference type="EMBL" id="MBC8756652.1"/>
    </source>
</evidence>
<feature type="transmembrane region" description="Helical" evidence="1">
    <location>
        <begin position="78"/>
        <end position="102"/>
    </location>
</feature>
<keyword evidence="1" id="KW-1133">Transmembrane helix</keyword>
<dbReference type="RefSeq" id="WP_187563695.1">
    <property type="nucleotide sequence ID" value="NZ_JACGWS010000013.1"/>
</dbReference>
<keyword evidence="3" id="KW-1185">Reference proteome</keyword>
<gene>
    <name evidence="2" type="ORF">H2O64_18410</name>
</gene>